<comment type="caution">
    <text evidence="2">The sequence shown here is derived from an EMBL/GenBank/DDBJ whole genome shotgun (WGS) entry which is preliminary data.</text>
</comment>
<gene>
    <name evidence="2" type="ORF">GCM10010468_37650</name>
</gene>
<evidence type="ECO:0000313" key="2">
    <source>
        <dbReference type="EMBL" id="GAA3215905.1"/>
    </source>
</evidence>
<dbReference type="Proteomes" id="UP001501237">
    <property type="component" value="Unassembled WGS sequence"/>
</dbReference>
<proteinExistence type="predicted"/>
<organism evidence="2 3">
    <name type="scientific">Actinocorallia longicatena</name>
    <dbReference type="NCBI Taxonomy" id="111803"/>
    <lineage>
        <taxon>Bacteria</taxon>
        <taxon>Bacillati</taxon>
        <taxon>Actinomycetota</taxon>
        <taxon>Actinomycetes</taxon>
        <taxon>Streptosporangiales</taxon>
        <taxon>Thermomonosporaceae</taxon>
        <taxon>Actinocorallia</taxon>
    </lineage>
</organism>
<sequence>MDGLTWRKASHSSQHGDDCVELAALPGAVAVRDSKHPDGARLALSRRALGGLARGVRAGRQGAQSV</sequence>
<dbReference type="Pfam" id="PF04149">
    <property type="entry name" value="DUF397"/>
    <property type="match status" value="1"/>
</dbReference>
<feature type="domain" description="DUF397" evidence="1">
    <location>
        <begin position="4"/>
        <end position="57"/>
    </location>
</feature>
<dbReference type="InterPro" id="IPR007278">
    <property type="entry name" value="DUF397"/>
</dbReference>
<name>A0ABP6QBS2_9ACTN</name>
<protein>
    <recommendedName>
        <fullName evidence="1">DUF397 domain-containing protein</fullName>
    </recommendedName>
</protein>
<accession>A0ABP6QBS2</accession>
<reference evidence="3" key="1">
    <citation type="journal article" date="2019" name="Int. J. Syst. Evol. Microbiol.">
        <title>The Global Catalogue of Microorganisms (GCM) 10K type strain sequencing project: providing services to taxonomists for standard genome sequencing and annotation.</title>
        <authorList>
            <consortium name="The Broad Institute Genomics Platform"/>
            <consortium name="The Broad Institute Genome Sequencing Center for Infectious Disease"/>
            <person name="Wu L."/>
            <person name="Ma J."/>
        </authorList>
    </citation>
    <scope>NUCLEOTIDE SEQUENCE [LARGE SCALE GENOMIC DNA]</scope>
    <source>
        <strain evidence="3">JCM 9377</strain>
    </source>
</reference>
<evidence type="ECO:0000313" key="3">
    <source>
        <dbReference type="Proteomes" id="UP001501237"/>
    </source>
</evidence>
<dbReference type="EMBL" id="BAAAUV010000008">
    <property type="protein sequence ID" value="GAA3215905.1"/>
    <property type="molecule type" value="Genomic_DNA"/>
</dbReference>
<dbReference type="RefSeq" id="WP_344829750.1">
    <property type="nucleotide sequence ID" value="NZ_BAAAUV010000008.1"/>
</dbReference>
<evidence type="ECO:0000259" key="1">
    <source>
        <dbReference type="Pfam" id="PF04149"/>
    </source>
</evidence>
<keyword evidence="3" id="KW-1185">Reference proteome</keyword>